<keyword evidence="3" id="KW-1185">Reference proteome</keyword>
<evidence type="ECO:0000256" key="1">
    <source>
        <dbReference type="SAM" id="MobiDB-lite"/>
    </source>
</evidence>
<organism evidence="2 3">
    <name type="scientific">Calidris pygmaea</name>
    <name type="common">Spoon-billed sandpiper</name>
    <dbReference type="NCBI Taxonomy" id="425635"/>
    <lineage>
        <taxon>Eukaryota</taxon>
        <taxon>Metazoa</taxon>
        <taxon>Chordata</taxon>
        <taxon>Craniata</taxon>
        <taxon>Vertebrata</taxon>
        <taxon>Euteleostomi</taxon>
        <taxon>Archelosauria</taxon>
        <taxon>Archosauria</taxon>
        <taxon>Dinosauria</taxon>
        <taxon>Saurischia</taxon>
        <taxon>Theropoda</taxon>
        <taxon>Coelurosauria</taxon>
        <taxon>Aves</taxon>
        <taxon>Neognathae</taxon>
        <taxon>Neoaves</taxon>
        <taxon>Charadriiformes</taxon>
        <taxon>Scolopacidae</taxon>
        <taxon>Calidris</taxon>
    </lineage>
</organism>
<dbReference type="AlphaFoldDB" id="A0A8C3J9X6"/>
<dbReference type="Ensembl" id="ENSCPGT00000004790.1">
    <property type="protein sequence ID" value="ENSCPGP00000004353.1"/>
    <property type="gene ID" value="ENSCPGG00000003208.1"/>
</dbReference>
<feature type="region of interest" description="Disordered" evidence="1">
    <location>
        <begin position="19"/>
        <end position="44"/>
    </location>
</feature>
<protein>
    <submittedName>
        <fullName evidence="2">Uncharacterized protein</fullName>
    </submittedName>
</protein>
<dbReference type="InterPro" id="IPR012340">
    <property type="entry name" value="NA-bd_OB-fold"/>
</dbReference>
<name>A0A8C3J9X6_9CHAR</name>
<dbReference type="Gene3D" id="2.40.50.140">
    <property type="entry name" value="Nucleic acid-binding proteins"/>
    <property type="match status" value="1"/>
</dbReference>
<sequence>LFWNLFKCHITLCLPKYSSKNDVGSAESKRRKTENNTSQQDQRVNSYRITNFRLPYPKAFSKPLLKLAELGAAVNQVKEAGPSAGAGSMSRFISCHFILSEIEPDPSFNPPCYKTALILITQWLSKTKTQLMGTEAQTLDKNDLSSPTSSLLWMSIWVTHRQ</sequence>
<reference evidence="2" key="1">
    <citation type="submission" date="2025-08" db="UniProtKB">
        <authorList>
            <consortium name="Ensembl"/>
        </authorList>
    </citation>
    <scope>IDENTIFICATION</scope>
</reference>
<feature type="compositionally biased region" description="Polar residues" evidence="1">
    <location>
        <begin position="35"/>
        <end position="44"/>
    </location>
</feature>
<reference evidence="2" key="2">
    <citation type="submission" date="2025-09" db="UniProtKB">
        <authorList>
            <consortium name="Ensembl"/>
        </authorList>
    </citation>
    <scope>IDENTIFICATION</scope>
</reference>
<evidence type="ECO:0000313" key="2">
    <source>
        <dbReference type="Ensembl" id="ENSCPGP00000004353.1"/>
    </source>
</evidence>
<proteinExistence type="predicted"/>
<dbReference type="Proteomes" id="UP000694419">
    <property type="component" value="Unplaced"/>
</dbReference>
<accession>A0A8C3J9X6</accession>
<evidence type="ECO:0000313" key="3">
    <source>
        <dbReference type="Proteomes" id="UP000694419"/>
    </source>
</evidence>